<dbReference type="STRING" id="105696.A0A1Y2LZD1"/>
<dbReference type="InParanoid" id="A0A1Y2LZD1"/>
<sequence length="137" mass="15757">MAATRYQTMLMACGVKGSPESRQVALMSRSRAAGSVDTFELTCLLWGGYVLLNSSPTKTDTRRKDEVQKRREAFRRVEKTIGTHDTSKLPFRYSDASREGLYEQGLRMGKVVFEDMQEHSHDMFVWITPRYNLINAR</sequence>
<dbReference type="Pfam" id="PF14749">
    <property type="entry name" value="Acyl-CoA_ox_N"/>
    <property type="match status" value="1"/>
</dbReference>
<dbReference type="Proteomes" id="UP000193240">
    <property type="component" value="Unassembled WGS sequence"/>
</dbReference>
<accession>A0A1Y2LZD1</accession>
<reference evidence="2 3" key="1">
    <citation type="journal article" date="2017" name="Genome Announc.">
        <title>Genome sequence of the saprophytic ascomycete Epicoccum nigrum ICMP 19927 strain isolated from New Zealand.</title>
        <authorList>
            <person name="Fokin M."/>
            <person name="Fleetwood D."/>
            <person name="Weir B.S."/>
            <person name="Villas-Boas S.G."/>
        </authorList>
    </citation>
    <scope>NUCLEOTIDE SEQUENCE [LARGE SCALE GENOMIC DNA]</scope>
    <source>
        <strain evidence="2 3">ICMP 19927</strain>
    </source>
</reference>
<gene>
    <name evidence="2" type="ORF">B5807_06998</name>
</gene>
<dbReference type="EMBL" id="KZ107845">
    <property type="protein sequence ID" value="OSS48547.1"/>
    <property type="molecule type" value="Genomic_DNA"/>
</dbReference>
<organism evidence="2 3">
    <name type="scientific">Epicoccum nigrum</name>
    <name type="common">Soil fungus</name>
    <name type="synonym">Epicoccum purpurascens</name>
    <dbReference type="NCBI Taxonomy" id="105696"/>
    <lineage>
        <taxon>Eukaryota</taxon>
        <taxon>Fungi</taxon>
        <taxon>Dikarya</taxon>
        <taxon>Ascomycota</taxon>
        <taxon>Pezizomycotina</taxon>
        <taxon>Dothideomycetes</taxon>
        <taxon>Pleosporomycetidae</taxon>
        <taxon>Pleosporales</taxon>
        <taxon>Pleosporineae</taxon>
        <taxon>Didymellaceae</taxon>
        <taxon>Epicoccum</taxon>
    </lineage>
</organism>
<protein>
    <recommendedName>
        <fullName evidence="1">Acyl-coenzyme A oxidase N-terminal domain-containing protein</fullName>
    </recommendedName>
</protein>
<dbReference type="InterPro" id="IPR029320">
    <property type="entry name" value="Acyl-CoA_ox_N"/>
</dbReference>
<dbReference type="AlphaFoldDB" id="A0A1Y2LZD1"/>
<proteinExistence type="predicted"/>
<evidence type="ECO:0000313" key="2">
    <source>
        <dbReference type="EMBL" id="OSS48547.1"/>
    </source>
</evidence>
<evidence type="ECO:0000259" key="1">
    <source>
        <dbReference type="Pfam" id="PF14749"/>
    </source>
</evidence>
<feature type="domain" description="Acyl-coenzyme A oxidase N-terminal" evidence="1">
    <location>
        <begin position="69"/>
        <end position="122"/>
    </location>
</feature>
<evidence type="ECO:0000313" key="3">
    <source>
        <dbReference type="Proteomes" id="UP000193240"/>
    </source>
</evidence>
<name>A0A1Y2LZD1_EPING</name>
<keyword evidence="3" id="KW-1185">Reference proteome</keyword>